<keyword evidence="1" id="KW-0813">Transport</keyword>
<dbReference type="InterPro" id="IPR050835">
    <property type="entry name" value="ABC_transporter_sub-D"/>
</dbReference>
<dbReference type="Proteomes" id="UP000295565">
    <property type="component" value="Unassembled WGS sequence"/>
</dbReference>
<accession>A0A4R1J8T9</accession>
<comment type="caution">
    <text evidence="6">The sequence shown here is derived from an EMBL/GenBank/DDBJ whole genome shotgun (WGS) entry which is preliminary data.</text>
</comment>
<dbReference type="PANTHER" id="PTHR11384:SF59">
    <property type="entry name" value="LYSOSOMAL COBALAMIN TRANSPORTER ABCD4"/>
    <property type="match status" value="1"/>
</dbReference>
<feature type="transmembrane region" description="Helical" evidence="5">
    <location>
        <begin position="293"/>
        <end position="311"/>
    </location>
</feature>
<dbReference type="NCBIfam" id="NF008306">
    <property type="entry name" value="PRK11098.1"/>
    <property type="match status" value="1"/>
</dbReference>
<evidence type="ECO:0000256" key="2">
    <source>
        <dbReference type="ARBA" id="ARBA00022692"/>
    </source>
</evidence>
<evidence type="ECO:0000313" key="6">
    <source>
        <dbReference type="EMBL" id="TCK46986.1"/>
    </source>
</evidence>
<keyword evidence="4 5" id="KW-0472">Membrane</keyword>
<gene>
    <name evidence="6" type="ORF">EV690_3139</name>
</gene>
<dbReference type="OrthoDB" id="8233587at2"/>
<evidence type="ECO:0000313" key="7">
    <source>
        <dbReference type="Proteomes" id="UP000295565"/>
    </source>
</evidence>
<dbReference type="GO" id="GO:0005886">
    <property type="term" value="C:plasma membrane"/>
    <property type="evidence" value="ECO:0007669"/>
    <property type="project" value="TreeGrafter"/>
</dbReference>
<dbReference type="NCBIfam" id="NF009036">
    <property type="entry name" value="PRK12369.1"/>
    <property type="match status" value="1"/>
</dbReference>
<feature type="transmembrane region" description="Helical" evidence="5">
    <location>
        <begin position="260"/>
        <end position="281"/>
    </location>
</feature>
<dbReference type="EMBL" id="SMGD01000016">
    <property type="protein sequence ID" value="TCK46986.1"/>
    <property type="molecule type" value="Genomic_DNA"/>
</dbReference>
<evidence type="ECO:0000256" key="3">
    <source>
        <dbReference type="ARBA" id="ARBA00022989"/>
    </source>
</evidence>
<feature type="transmembrane region" description="Helical" evidence="5">
    <location>
        <begin position="133"/>
        <end position="152"/>
    </location>
</feature>
<proteinExistence type="predicted"/>
<reference evidence="6 7" key="1">
    <citation type="submission" date="2019-03" db="EMBL/GenBank/DDBJ databases">
        <title>Genomic Encyclopedia of Type Strains, Phase IV (KMG-IV): sequencing the most valuable type-strain genomes for metagenomic binning, comparative biology and taxonomic classification.</title>
        <authorList>
            <person name="Goeker M."/>
        </authorList>
    </citation>
    <scope>NUCLEOTIDE SEQUENCE [LARGE SCALE GENOMIC DNA]</scope>
    <source>
        <strain evidence="6 7">DSM 18577</strain>
    </source>
</reference>
<keyword evidence="2 5" id="KW-0812">Transmembrane</keyword>
<protein>
    <submittedName>
        <fullName evidence="6">Peptide/bleomycin uptake transporter</fullName>
    </submittedName>
</protein>
<organism evidence="6 7">
    <name type="scientific">Celerinatantimonas diazotrophica</name>
    <dbReference type="NCBI Taxonomy" id="412034"/>
    <lineage>
        <taxon>Bacteria</taxon>
        <taxon>Pseudomonadati</taxon>
        <taxon>Pseudomonadota</taxon>
        <taxon>Gammaproteobacteria</taxon>
        <taxon>Celerinatantimonadaceae</taxon>
        <taxon>Celerinatantimonas</taxon>
    </lineage>
</organism>
<dbReference type="InterPro" id="IPR009248">
    <property type="entry name" value="SbmA_BacA"/>
</dbReference>
<evidence type="ECO:0000256" key="4">
    <source>
        <dbReference type="ARBA" id="ARBA00023136"/>
    </source>
</evidence>
<feature type="transmembrane region" description="Helical" evidence="5">
    <location>
        <begin position="62"/>
        <end position="87"/>
    </location>
</feature>
<dbReference type="GO" id="GO:1904680">
    <property type="term" value="F:peptide transmembrane transporter activity"/>
    <property type="evidence" value="ECO:0007669"/>
    <property type="project" value="InterPro"/>
</dbReference>
<feature type="transmembrane region" description="Helical" evidence="5">
    <location>
        <begin position="12"/>
        <end position="30"/>
    </location>
</feature>
<evidence type="ECO:0000256" key="5">
    <source>
        <dbReference type="SAM" id="Phobius"/>
    </source>
</evidence>
<sequence length="334" mass="39010">MFRSFFLNKRWLHWSVLGTLLILGVTWYKVEIDVKVNEWFGSFYNLIQDALSKSHSVTLHDLLMGCLDFFNIVSVYIIVAVLLDFFVRHYVFRWRQAMNDYYMQYWPQIHHIEGASQRIQEDTMRFARIVEGLGSSLVQSIMTLIAFLPILWVLSKQVTQLPWIGAVPHSLIYLAILSAIFGTVLLALVGIKLPGLEFKNQRVEAAYRKELVYGEDEADRAHPETVKELFQNIRKNYFTLYKHYLYFDIAKWSYLQYTTILPYVFLGPTIVAGVITLGVLQQILRAFDKVENSFQFLVYSWTTIVELLSIYKRLKAFEKQIQQALQSSEQASAK</sequence>
<feature type="transmembrane region" description="Helical" evidence="5">
    <location>
        <begin position="172"/>
        <end position="191"/>
    </location>
</feature>
<dbReference type="GO" id="GO:0015833">
    <property type="term" value="P:peptide transport"/>
    <property type="evidence" value="ECO:0007669"/>
    <property type="project" value="InterPro"/>
</dbReference>
<dbReference type="AlphaFoldDB" id="A0A4R1J8T9"/>
<name>A0A4R1J8T9_9GAMM</name>
<dbReference type="Pfam" id="PF05992">
    <property type="entry name" value="SbmA_BacA"/>
    <property type="match status" value="1"/>
</dbReference>
<keyword evidence="7" id="KW-1185">Reference proteome</keyword>
<dbReference type="PANTHER" id="PTHR11384">
    <property type="entry name" value="ATP-BINDING CASSETTE, SUB-FAMILY D MEMBER"/>
    <property type="match status" value="1"/>
</dbReference>
<keyword evidence="3 5" id="KW-1133">Transmembrane helix</keyword>
<evidence type="ECO:0000256" key="1">
    <source>
        <dbReference type="ARBA" id="ARBA00022448"/>
    </source>
</evidence>